<comment type="caution">
    <text evidence="3">The sequence shown here is derived from an EMBL/GenBank/DDBJ whole genome shotgun (WGS) entry which is preliminary data.</text>
</comment>
<name>A0AAD5URI9_9APHY</name>
<protein>
    <recommendedName>
        <fullName evidence="2">BCAS3 WD40 domain-containing protein</fullName>
    </recommendedName>
</protein>
<feature type="region of interest" description="Disordered" evidence="1">
    <location>
        <begin position="503"/>
        <end position="542"/>
    </location>
</feature>
<dbReference type="EMBL" id="JANAWD010000811">
    <property type="protein sequence ID" value="KAJ3475712.1"/>
    <property type="molecule type" value="Genomic_DNA"/>
</dbReference>
<dbReference type="GO" id="GO:0005737">
    <property type="term" value="C:cytoplasm"/>
    <property type="evidence" value="ECO:0007669"/>
    <property type="project" value="TreeGrafter"/>
</dbReference>
<sequence length="572" mass="61478">MYDLRRGRTSGVIQQVECAQDGRWIGVGTKKGTIHVFAVNPYGGPPDERSHIEGRVVNMTRVVSASLIIRTEQVAHRPCSLDQQPLSTEVSPVIRIRALKSQGSERFPAPVAFTFAQSPLPSSLLPPSSPTSYSGPSSLHSTHSPPTPTRRLDQVTNYQDVLVFTPNDGILSLHRIFVDAERRSQDHTPSTSTPSATSGSLPGPGLSSMARLASSSSPRAASALTRTLEKPPGLTAHDTTVATWMLRRGRDWKEVKRSVYPKSRSVSRDGASKSSYLSQAELSTFPRSPGVLPRSVYLTHQFSFHTFGEDYHALLRSHRLDLPVSKVEVRKEVEISSYASGLGNEFDVQSSSHGTSRNRNSISTSFDEGLASAISAELKHISPSPPVIPMFPNGTPGSLTRSGRSSIPSIPIRNVAANIGDGMSEGLGRLRREITKVRSPRMLPSKGDSSMIIPIPLEFDEEDEDFLASDIPPAEDIMHMGGKGGIGASVDSTVSVEGVRGGIVASPPLSSDPSGSSEASSLPPLSVGPPHGGPEEDLLQGWDVEDLQTVGDDREPFYDISAAGLMDEDQKI</sequence>
<feature type="domain" description="BCAS3 WD40" evidence="2">
    <location>
        <begin position="1"/>
        <end position="64"/>
    </location>
</feature>
<feature type="compositionally biased region" description="Low complexity" evidence="1">
    <location>
        <begin position="123"/>
        <end position="144"/>
    </location>
</feature>
<dbReference type="InterPro" id="IPR048382">
    <property type="entry name" value="BCAS3_WD40"/>
</dbReference>
<gene>
    <name evidence="3" type="ORF">NLI96_g11658</name>
</gene>
<accession>A0AAD5URI9</accession>
<feature type="region of interest" description="Disordered" evidence="1">
    <location>
        <begin position="182"/>
        <end position="236"/>
    </location>
</feature>
<dbReference type="GO" id="GO:0042594">
    <property type="term" value="P:response to starvation"/>
    <property type="evidence" value="ECO:0007669"/>
    <property type="project" value="TreeGrafter"/>
</dbReference>
<dbReference type="InterPro" id="IPR045142">
    <property type="entry name" value="BCAS3-like"/>
</dbReference>
<reference evidence="3" key="1">
    <citation type="submission" date="2022-07" db="EMBL/GenBank/DDBJ databases">
        <title>Genome Sequence of Physisporinus lineatus.</title>
        <authorList>
            <person name="Buettner E."/>
        </authorList>
    </citation>
    <scope>NUCLEOTIDE SEQUENCE</scope>
    <source>
        <strain evidence="3">VT162</strain>
    </source>
</reference>
<proteinExistence type="predicted"/>
<feature type="compositionally biased region" description="Low complexity" evidence="1">
    <location>
        <begin position="506"/>
        <end position="525"/>
    </location>
</feature>
<dbReference type="Proteomes" id="UP001212997">
    <property type="component" value="Unassembled WGS sequence"/>
</dbReference>
<feature type="region of interest" description="Disordered" evidence="1">
    <location>
        <begin position="123"/>
        <end position="151"/>
    </location>
</feature>
<evidence type="ECO:0000259" key="2">
    <source>
        <dbReference type="Pfam" id="PF21034"/>
    </source>
</evidence>
<dbReference type="PANTHER" id="PTHR13268">
    <property type="entry name" value="BREAST CARCINOMA AMPLIFIED SEQUENCE 3"/>
    <property type="match status" value="1"/>
</dbReference>
<keyword evidence="4" id="KW-1185">Reference proteome</keyword>
<evidence type="ECO:0000313" key="3">
    <source>
        <dbReference type="EMBL" id="KAJ3475712.1"/>
    </source>
</evidence>
<organism evidence="3 4">
    <name type="scientific">Meripilus lineatus</name>
    <dbReference type="NCBI Taxonomy" id="2056292"/>
    <lineage>
        <taxon>Eukaryota</taxon>
        <taxon>Fungi</taxon>
        <taxon>Dikarya</taxon>
        <taxon>Basidiomycota</taxon>
        <taxon>Agaricomycotina</taxon>
        <taxon>Agaricomycetes</taxon>
        <taxon>Polyporales</taxon>
        <taxon>Meripilaceae</taxon>
        <taxon>Meripilus</taxon>
    </lineage>
</organism>
<dbReference type="Pfam" id="PF21034">
    <property type="entry name" value="BCAS3_WD40"/>
    <property type="match status" value="1"/>
</dbReference>
<dbReference type="PANTHER" id="PTHR13268:SF0">
    <property type="entry name" value="BCAS3 MICROTUBULE ASSOCIATED CELL MIGRATION FACTOR"/>
    <property type="match status" value="1"/>
</dbReference>
<evidence type="ECO:0000256" key="1">
    <source>
        <dbReference type="SAM" id="MobiDB-lite"/>
    </source>
</evidence>
<dbReference type="GO" id="GO:0006914">
    <property type="term" value="P:autophagy"/>
    <property type="evidence" value="ECO:0007669"/>
    <property type="project" value="InterPro"/>
</dbReference>
<dbReference type="AlphaFoldDB" id="A0AAD5URI9"/>
<evidence type="ECO:0000313" key="4">
    <source>
        <dbReference type="Proteomes" id="UP001212997"/>
    </source>
</evidence>
<feature type="compositionally biased region" description="Low complexity" evidence="1">
    <location>
        <begin position="188"/>
        <end position="226"/>
    </location>
</feature>